<dbReference type="AlphaFoldDB" id="A0A383BTS3"/>
<reference evidence="1" key="1">
    <citation type="submission" date="2018-05" db="EMBL/GenBank/DDBJ databases">
        <authorList>
            <person name="Lanie J.A."/>
            <person name="Ng W.-L."/>
            <person name="Kazmierczak K.M."/>
            <person name="Andrzejewski T.M."/>
            <person name="Davidsen T.M."/>
            <person name="Wayne K.J."/>
            <person name="Tettelin H."/>
            <person name="Glass J.I."/>
            <person name="Rusch D."/>
            <person name="Podicherti R."/>
            <person name="Tsui H.-C.T."/>
            <person name="Winkler M.E."/>
        </authorList>
    </citation>
    <scope>NUCLEOTIDE SEQUENCE</scope>
</reference>
<gene>
    <name evidence="1" type="ORF">METZ01_LOCUS476067</name>
</gene>
<sequence>VPEIKDKKDVSVLLETQLPEFISDKHPKFKKFIEKYYEFMESHQLYFGSSFTFDEDKILAETNLDGTIYV</sequence>
<name>A0A383BTS3_9ZZZZ</name>
<dbReference type="EMBL" id="UINC01203109">
    <property type="protein sequence ID" value="SVE23213.1"/>
    <property type="molecule type" value="Genomic_DNA"/>
</dbReference>
<proteinExistence type="predicted"/>
<accession>A0A383BTS3</accession>
<protein>
    <submittedName>
        <fullName evidence="1">Uncharacterized protein</fullName>
    </submittedName>
</protein>
<feature type="non-terminal residue" evidence="1">
    <location>
        <position position="70"/>
    </location>
</feature>
<feature type="non-terminal residue" evidence="1">
    <location>
        <position position="1"/>
    </location>
</feature>
<evidence type="ECO:0000313" key="1">
    <source>
        <dbReference type="EMBL" id="SVE23213.1"/>
    </source>
</evidence>
<organism evidence="1">
    <name type="scientific">marine metagenome</name>
    <dbReference type="NCBI Taxonomy" id="408172"/>
    <lineage>
        <taxon>unclassified sequences</taxon>
        <taxon>metagenomes</taxon>
        <taxon>ecological metagenomes</taxon>
    </lineage>
</organism>